<evidence type="ECO:0000256" key="11">
    <source>
        <dbReference type="SAM" id="MobiDB-lite"/>
    </source>
</evidence>
<keyword evidence="4" id="KW-0964">Secreted</keyword>
<feature type="region of interest" description="Disordered" evidence="11">
    <location>
        <begin position="1200"/>
        <end position="1242"/>
    </location>
</feature>
<keyword evidence="5" id="KW-0645">Protease</keyword>
<dbReference type="EMBL" id="CP012670">
    <property type="protein sequence ID" value="AUX21987.1"/>
    <property type="molecule type" value="Genomic_DNA"/>
</dbReference>
<evidence type="ECO:0000259" key="13">
    <source>
        <dbReference type="Pfam" id="PF02225"/>
    </source>
</evidence>
<feature type="chain" id="PRO_5020912397" description="PA domain-containing protein" evidence="12">
    <location>
        <begin position="27"/>
        <end position="1278"/>
    </location>
</feature>
<dbReference type="GO" id="GO:0005615">
    <property type="term" value="C:extracellular space"/>
    <property type="evidence" value="ECO:0007669"/>
    <property type="project" value="InterPro"/>
</dbReference>
<comment type="cofactor">
    <cofactor evidence="1">
        <name>Zn(2+)</name>
        <dbReference type="ChEBI" id="CHEBI:29105"/>
    </cofactor>
</comment>
<feature type="compositionally biased region" description="Gly residues" evidence="11">
    <location>
        <begin position="1203"/>
        <end position="1219"/>
    </location>
</feature>
<evidence type="ECO:0000256" key="8">
    <source>
        <dbReference type="ARBA" id="ARBA00022833"/>
    </source>
</evidence>
<feature type="domain" description="PA" evidence="13">
    <location>
        <begin position="525"/>
        <end position="623"/>
    </location>
</feature>
<dbReference type="InterPro" id="IPR046450">
    <property type="entry name" value="PA_dom_sf"/>
</dbReference>
<dbReference type="AlphaFoldDB" id="A0A4P2PYM9"/>
<keyword evidence="7" id="KW-0378">Hydrolase</keyword>
<comment type="similarity">
    <text evidence="3">Belongs to the peptidase M36 family.</text>
</comment>
<proteinExistence type="inferred from homology"/>
<keyword evidence="6" id="KW-0479">Metal-binding</keyword>
<dbReference type="InterPro" id="IPR050371">
    <property type="entry name" value="Fungal_virulence_M36"/>
</dbReference>
<dbReference type="GO" id="GO:0004222">
    <property type="term" value="F:metalloendopeptidase activity"/>
    <property type="evidence" value="ECO:0007669"/>
    <property type="project" value="InterPro"/>
</dbReference>
<dbReference type="CDD" id="cd04818">
    <property type="entry name" value="PA_subtilisin_1"/>
    <property type="match status" value="1"/>
</dbReference>
<protein>
    <recommendedName>
        <fullName evidence="13">PA domain-containing protein</fullName>
    </recommendedName>
</protein>
<evidence type="ECO:0000256" key="7">
    <source>
        <dbReference type="ARBA" id="ARBA00022801"/>
    </source>
</evidence>
<keyword evidence="9" id="KW-0482">Metalloprotease</keyword>
<evidence type="ECO:0000256" key="4">
    <source>
        <dbReference type="ARBA" id="ARBA00022525"/>
    </source>
</evidence>
<evidence type="ECO:0000256" key="1">
    <source>
        <dbReference type="ARBA" id="ARBA00001947"/>
    </source>
</evidence>
<dbReference type="PANTHER" id="PTHR33478">
    <property type="entry name" value="EXTRACELLULAR METALLOPROTEINASE MEP"/>
    <property type="match status" value="1"/>
</dbReference>
<evidence type="ECO:0000313" key="15">
    <source>
        <dbReference type="Proteomes" id="UP000295781"/>
    </source>
</evidence>
<dbReference type="InterPro" id="IPR003137">
    <property type="entry name" value="PA_domain"/>
</dbReference>
<evidence type="ECO:0000256" key="9">
    <source>
        <dbReference type="ARBA" id="ARBA00023049"/>
    </source>
</evidence>
<name>A0A4P2PYM9_SORCE</name>
<keyword evidence="10" id="KW-0865">Zymogen</keyword>
<dbReference type="Pfam" id="PF02225">
    <property type="entry name" value="PA"/>
    <property type="match status" value="1"/>
</dbReference>
<evidence type="ECO:0000256" key="6">
    <source>
        <dbReference type="ARBA" id="ARBA00022723"/>
    </source>
</evidence>
<dbReference type="Gene3D" id="3.10.170.10">
    <property type="match status" value="1"/>
</dbReference>
<evidence type="ECO:0000256" key="12">
    <source>
        <dbReference type="SAM" id="SignalP"/>
    </source>
</evidence>
<dbReference type="Gene3D" id="3.50.30.30">
    <property type="match status" value="1"/>
</dbReference>
<dbReference type="OrthoDB" id="5377264at2"/>
<feature type="region of interest" description="Disordered" evidence="11">
    <location>
        <begin position="305"/>
        <end position="325"/>
    </location>
</feature>
<dbReference type="InterPro" id="IPR027268">
    <property type="entry name" value="Peptidase_M4/M1_CTD_sf"/>
</dbReference>
<dbReference type="NCBIfam" id="TIGR03901">
    <property type="entry name" value="MYXO-CTERM"/>
    <property type="match status" value="1"/>
</dbReference>
<dbReference type="PANTHER" id="PTHR33478:SF1">
    <property type="entry name" value="EXTRACELLULAR METALLOPROTEINASE MEP"/>
    <property type="match status" value="1"/>
</dbReference>
<evidence type="ECO:0000256" key="10">
    <source>
        <dbReference type="ARBA" id="ARBA00023145"/>
    </source>
</evidence>
<dbReference type="InterPro" id="IPR024038">
    <property type="entry name" value="MYXO-CTERM"/>
</dbReference>
<dbReference type="Proteomes" id="UP000295781">
    <property type="component" value="Chromosome"/>
</dbReference>
<dbReference type="SUPFAM" id="SSF52025">
    <property type="entry name" value="PA domain"/>
    <property type="match status" value="1"/>
</dbReference>
<evidence type="ECO:0000256" key="2">
    <source>
        <dbReference type="ARBA" id="ARBA00004613"/>
    </source>
</evidence>
<dbReference type="Gene3D" id="1.10.390.10">
    <property type="entry name" value="Neutral Protease Domain 2"/>
    <property type="match status" value="1"/>
</dbReference>
<dbReference type="GO" id="GO:0008270">
    <property type="term" value="F:zinc ion binding"/>
    <property type="evidence" value="ECO:0007669"/>
    <property type="project" value="InterPro"/>
</dbReference>
<comment type="subcellular location">
    <subcellularLocation>
        <location evidence="2">Secreted</location>
    </subcellularLocation>
</comment>
<dbReference type="SUPFAM" id="SSF110296">
    <property type="entry name" value="Oligoxyloglucan reducing end-specific cellobiohydrolase"/>
    <property type="match status" value="1"/>
</dbReference>
<feature type="signal peptide" evidence="12">
    <location>
        <begin position="1"/>
        <end position="26"/>
    </location>
</feature>
<dbReference type="Gene3D" id="2.60.120.260">
    <property type="entry name" value="Galactose-binding domain-like"/>
    <property type="match status" value="1"/>
</dbReference>
<feature type="region of interest" description="Disordered" evidence="11">
    <location>
        <begin position="439"/>
        <end position="458"/>
    </location>
</feature>
<reference evidence="14 15" key="1">
    <citation type="submission" date="2015-09" db="EMBL/GenBank/DDBJ databases">
        <title>Sorangium comparison.</title>
        <authorList>
            <person name="Zaburannyi N."/>
            <person name="Bunk B."/>
            <person name="Overmann J."/>
            <person name="Mueller R."/>
        </authorList>
    </citation>
    <scope>NUCLEOTIDE SEQUENCE [LARGE SCALE GENOMIC DNA]</scope>
    <source>
        <strain evidence="14 15">So ceGT47</strain>
    </source>
</reference>
<dbReference type="GO" id="GO:0006508">
    <property type="term" value="P:proteolysis"/>
    <property type="evidence" value="ECO:0007669"/>
    <property type="project" value="UniProtKB-KW"/>
</dbReference>
<accession>A0A4P2PYM9</accession>
<keyword evidence="12" id="KW-0732">Signal</keyword>
<evidence type="ECO:0000313" key="14">
    <source>
        <dbReference type="EMBL" id="AUX21987.1"/>
    </source>
</evidence>
<sequence>MKRSFRGLTLSLALLAGSLAPAQAHAGQRPAFNAYLLAQRPSNAAADRLATVRERAARAGGVVTAIDEQRGVPTFLWATRVAPLTRAAGISPEGAARHSLGRFADAYGLSRAALDSAHVVHVHDIGQGPVIVTLRQRVDGAELFQTEVKVLLRQSLDLVAIAGNLHPAAVPRKTGAGRGAFRLAPAEALARALEDLHGIPAGPSGVVEAQPAGGYRLFELAPGGALAAASLHLVGPARVKKVHFPMPETLVPAYFVELVSGDARSVASDAYAYVIAADDGRILYRRSLVASDAFNYRVWAEATDDGRPLDGPQADYTPHPTGVPDGSEPDFIPAPLVSMEGFNTNPDGAVDPWLPAGAVETLGNNVDAYADHHPPDGFSEGDLRATITAERTFDHVYDTSRDPLSSEPQIMAAVTQMFYVTNWLHDWYYDSGFDEAAGNAQQDNRGRGGLGGDPLHAEAQDGALAPESPRNNANMLALADGASPRMQMYLWNTPDARRTLTIQPGGASLDTGTAAFGPASFRLSGEVVLVDDGVDSIPDDAADGTRDGCEAPINDVAGKILLVDRGACTYKQKAVNAQAAGALGVLLANNVAGPAPGMGSGAPEDVAVSIPMLSIARDEGDRLKAALLEGPVTAELERVAGVARDSGIDNTAVAHEWGHYLHHRLTRCGTEQCSAQSEGWADFIALHMAIREGDDLDGTFATTIYAARGMGDSGYRGARRAPYSVDFDKNALTFRHIADGEELPAQPMGTGGGPENSEVHNAGEIWALMLFEGYVSLLRREEGGRRVYTHDEARRLMSDLIVAGMKLAPVDATFTEQRDALLAAAAARSEADMLALAGGFARRGAGTCAVSAPRASIDFVGVVESFELKPWSSVAVGQPADSVRSCDDDGFLDAGERGTVTFEVHNAGPVPLVGAEATVTSASPHVTFPDGAAIAVPEVPPFGAVTVAFDVRVDDAVADRAALELRVEVATPGACAPSVAGVTGAHLNVDDVPGASAVESVESEAPVWTKEGDAAEAVWSREKTDAVNHAWRGVDHPSRSDTQLVSPPLSVGAGEPLVITFSHRYSFEITPAGEVPAAIHWDGGVIEISDDDGATWQDIAAHVDPGYGGPIGNDPEEPSVNPLAGRQGFVGANAAWPEPERVTLDLGTAFSGKTVRVRFRIGTDAYVGDFGWEIDDIEARGLVDTPFGMLVPDASRCGDAPAGEGGSGAGAGGAGGAAAGGSDAPTDGPAPPSAGDDGCGCEVAGAPASRAAGSLASLLAVAALGLRRRRGGGRRGTS</sequence>
<dbReference type="InterPro" id="IPR001842">
    <property type="entry name" value="Peptidase_M36"/>
</dbReference>
<dbReference type="SUPFAM" id="SSF55486">
    <property type="entry name" value="Metalloproteases ('zincins'), catalytic domain"/>
    <property type="match status" value="1"/>
</dbReference>
<dbReference type="RefSeq" id="WP_129347228.1">
    <property type="nucleotide sequence ID" value="NZ_CP012670.1"/>
</dbReference>
<organism evidence="14 15">
    <name type="scientific">Sorangium cellulosum</name>
    <name type="common">Polyangium cellulosum</name>
    <dbReference type="NCBI Taxonomy" id="56"/>
    <lineage>
        <taxon>Bacteria</taxon>
        <taxon>Pseudomonadati</taxon>
        <taxon>Myxococcota</taxon>
        <taxon>Polyangia</taxon>
        <taxon>Polyangiales</taxon>
        <taxon>Polyangiaceae</taxon>
        <taxon>Sorangium</taxon>
    </lineage>
</organism>
<evidence type="ECO:0000256" key="3">
    <source>
        <dbReference type="ARBA" id="ARBA00006006"/>
    </source>
</evidence>
<dbReference type="Pfam" id="PF02128">
    <property type="entry name" value="Peptidase_M36"/>
    <property type="match status" value="1"/>
</dbReference>
<gene>
    <name evidence="14" type="ORF">SOCEGT47_024880</name>
</gene>
<evidence type="ECO:0000256" key="5">
    <source>
        <dbReference type="ARBA" id="ARBA00022670"/>
    </source>
</evidence>
<keyword evidence="8" id="KW-0862">Zinc</keyword>